<name>A0ABR7J0Q7_9FLAO</name>
<dbReference type="Gene3D" id="3.40.50.10390">
    <property type="entry name" value="Gingipain r, domain 1"/>
    <property type="match status" value="1"/>
</dbReference>
<evidence type="ECO:0000259" key="10">
    <source>
        <dbReference type="Pfam" id="PF03785"/>
    </source>
</evidence>
<keyword evidence="2" id="KW-0964">Secreted</keyword>
<dbReference type="NCBIfam" id="TIGR04183">
    <property type="entry name" value="Por_Secre_tail"/>
    <property type="match status" value="1"/>
</dbReference>
<keyword evidence="3" id="KW-0479">Metal-binding</keyword>
<dbReference type="Gene3D" id="2.60.40.10">
    <property type="entry name" value="Immunoglobulins"/>
    <property type="match status" value="1"/>
</dbReference>
<feature type="signal peptide" evidence="8">
    <location>
        <begin position="1"/>
        <end position="19"/>
    </location>
</feature>
<evidence type="ECO:0000259" key="9">
    <source>
        <dbReference type="Pfam" id="PF01364"/>
    </source>
</evidence>
<dbReference type="Gene3D" id="3.40.50.1460">
    <property type="match status" value="1"/>
</dbReference>
<dbReference type="Pfam" id="PF18962">
    <property type="entry name" value="Por_Secre_tail"/>
    <property type="match status" value="1"/>
</dbReference>
<comment type="subcellular location">
    <subcellularLocation>
        <location evidence="1">Secreted</location>
    </subcellularLocation>
</comment>
<evidence type="ECO:0000256" key="4">
    <source>
        <dbReference type="ARBA" id="ARBA00022729"/>
    </source>
</evidence>
<evidence type="ECO:0000256" key="5">
    <source>
        <dbReference type="ARBA" id="ARBA00022801"/>
    </source>
</evidence>
<evidence type="ECO:0000256" key="8">
    <source>
        <dbReference type="SAM" id="SignalP"/>
    </source>
</evidence>
<evidence type="ECO:0000256" key="2">
    <source>
        <dbReference type="ARBA" id="ARBA00022525"/>
    </source>
</evidence>
<feature type="domain" description="Gingipain" evidence="9">
    <location>
        <begin position="225"/>
        <end position="569"/>
    </location>
</feature>
<dbReference type="InterPro" id="IPR029031">
    <property type="entry name" value="Gingipain_N_sf"/>
</dbReference>
<evidence type="ECO:0000313" key="14">
    <source>
        <dbReference type="Proteomes" id="UP000605990"/>
    </source>
</evidence>
<dbReference type="Pfam" id="PF08126">
    <property type="entry name" value="Propeptide_C25"/>
    <property type="match status" value="1"/>
</dbReference>
<keyword evidence="5" id="KW-0378">Hydrolase</keyword>
<dbReference type="InterPro" id="IPR013783">
    <property type="entry name" value="Ig-like_fold"/>
</dbReference>
<dbReference type="Pfam" id="PF01364">
    <property type="entry name" value="Peptidase_C25"/>
    <property type="match status" value="1"/>
</dbReference>
<evidence type="ECO:0000313" key="13">
    <source>
        <dbReference type="EMBL" id="MBC5835533.1"/>
    </source>
</evidence>
<dbReference type="EMBL" id="JACRUN010000007">
    <property type="protein sequence ID" value="MBC5835533.1"/>
    <property type="molecule type" value="Genomic_DNA"/>
</dbReference>
<evidence type="ECO:0000256" key="6">
    <source>
        <dbReference type="ARBA" id="ARBA00022837"/>
    </source>
</evidence>
<dbReference type="RefSeq" id="WP_166129804.1">
    <property type="nucleotide sequence ID" value="NZ_JAANOQ010000007.1"/>
</dbReference>
<evidence type="ECO:0000259" key="11">
    <source>
        <dbReference type="Pfam" id="PF08126"/>
    </source>
</evidence>
<gene>
    <name evidence="13" type="ORF">H8R27_11615</name>
</gene>
<organism evidence="13 14">
    <name type="scientific">Flavobacterium bernardetii</name>
    <dbReference type="NCBI Taxonomy" id="2813823"/>
    <lineage>
        <taxon>Bacteria</taxon>
        <taxon>Pseudomonadati</taxon>
        <taxon>Bacteroidota</taxon>
        <taxon>Flavobacteriia</taxon>
        <taxon>Flavobacteriales</taxon>
        <taxon>Flavobacteriaceae</taxon>
        <taxon>Flavobacterium</taxon>
    </lineage>
</organism>
<dbReference type="Proteomes" id="UP000605990">
    <property type="component" value="Unassembled WGS sequence"/>
</dbReference>
<dbReference type="Pfam" id="PF03785">
    <property type="entry name" value="Peptidase_C25_C"/>
    <property type="match status" value="1"/>
</dbReference>
<evidence type="ECO:0000256" key="3">
    <source>
        <dbReference type="ARBA" id="ARBA00022723"/>
    </source>
</evidence>
<dbReference type="InterPro" id="IPR038490">
    <property type="entry name" value="Gingipain_propep_sf"/>
</dbReference>
<feature type="chain" id="PRO_5045635773" evidence="8">
    <location>
        <begin position="20"/>
        <end position="742"/>
    </location>
</feature>
<dbReference type="InterPro" id="IPR005536">
    <property type="entry name" value="Peptidase_C25_Ig-like_domain"/>
</dbReference>
<reference evidence="13 14" key="1">
    <citation type="submission" date="2020-08" db="EMBL/GenBank/DDBJ databases">
        <title>Description of novel Flavobacterium F-408 isolate.</title>
        <authorList>
            <person name="Saticioglu I.B."/>
            <person name="Duman M."/>
            <person name="Altun S."/>
        </authorList>
    </citation>
    <scope>NUCLEOTIDE SEQUENCE [LARGE SCALE GENOMIC DNA]</scope>
    <source>
        <strain evidence="13 14">F-408</strain>
    </source>
</reference>
<keyword evidence="14" id="KW-1185">Reference proteome</keyword>
<protein>
    <submittedName>
        <fullName evidence="13">T9SS type A sorting domain-containing protein</fullName>
    </submittedName>
</protein>
<feature type="domain" description="Peptidase C25 Ig-like" evidence="10">
    <location>
        <begin position="576"/>
        <end position="652"/>
    </location>
</feature>
<comment type="caution">
    <text evidence="13">The sequence shown here is derived from an EMBL/GenBank/DDBJ whole genome shotgun (WGS) entry which is preliminary data.</text>
</comment>
<keyword evidence="6" id="KW-0106">Calcium</keyword>
<dbReference type="InterPro" id="IPR012600">
    <property type="entry name" value="Propeptide_C25"/>
</dbReference>
<dbReference type="InterPro" id="IPR001769">
    <property type="entry name" value="Gingipain"/>
</dbReference>
<feature type="domain" description="Secretion system C-terminal sorting" evidence="12">
    <location>
        <begin position="668"/>
        <end position="741"/>
    </location>
</feature>
<dbReference type="InterPro" id="IPR026444">
    <property type="entry name" value="Secre_tail"/>
</dbReference>
<sequence>MKTKLTIAFLVCASILTFAQTQKIVSTEKNNFTIQNTSEKYVSSKKTVENISYEDFSKTTKVVTLEKNAPALPFYSESVEISNSGKVSFEISYDSYEEFSNINILPSKGSLKRNVNPDNIPYVFGKEYSQNTFYPGNLAAVSAPFIFRSTRGATISFYPYQYNPVTKTLRVYKNISAKIITSTEETGLNELKTRSNETSSDFQEMYKNLYINAAVTNPVVDKGDMLIITPASYVTTIQPFVNWKIEKGIKTTVATLTQTGNTATTIKSYIQNFYTANPDLAYVVLVGDHENLPSYTYGLTGANEQLWSDSFYGQLEGTDLFPEVMVGRFSGSTTNVQTMVARVIEYETNPLAGDWMTKAIGIASNEGAGAGDEGQADYVHLRAIATKLINFGYSTVHEFYQGSQGGNDAAGEPTPALISNAINQGTGLLNYTGHGDIDLMVTGNYTNANVNTLTNNGKYPFVISVACNNGTFVNQTSLCEAFTRLNYNNSPAGAIAACGSSILMAWAEPMQVQDEITELIIRSDNQNIKTTLGSIFNNGLVSMLETYNLNASAQEVMQTWIFFGDPSTEFRSKITTDITATHPAQINQNGGAITVTSNTEGATICISQNNEILVKSEIIGGTANVVIPALTSQNNLSITLTKDNRKPYRGTITVNTLGLSEFENYFVIYPNPASDFITIESSKIIDNANIKLFDLNGRVIINKQNMSLDSKFSLPVSEIASGLYLLEINDGANRKIQKIQIK</sequence>
<keyword evidence="7" id="KW-0865">Zymogen</keyword>
<keyword evidence="4 8" id="KW-0732">Signal</keyword>
<dbReference type="InterPro" id="IPR029030">
    <property type="entry name" value="Caspase-like_dom_sf"/>
</dbReference>
<dbReference type="SUPFAM" id="SSF52129">
    <property type="entry name" value="Caspase-like"/>
    <property type="match status" value="1"/>
</dbReference>
<feature type="domain" description="Gingipain propeptide" evidence="11">
    <location>
        <begin position="60"/>
        <end position="208"/>
    </location>
</feature>
<evidence type="ECO:0000256" key="7">
    <source>
        <dbReference type="ARBA" id="ARBA00023145"/>
    </source>
</evidence>
<proteinExistence type="predicted"/>
<dbReference type="Gene3D" id="2.60.40.3800">
    <property type="match status" value="1"/>
</dbReference>
<accession>A0ABR7J0Q7</accession>
<evidence type="ECO:0000256" key="1">
    <source>
        <dbReference type="ARBA" id="ARBA00004613"/>
    </source>
</evidence>
<evidence type="ECO:0000259" key="12">
    <source>
        <dbReference type="Pfam" id="PF18962"/>
    </source>
</evidence>